<accession>A0A426Z367</accession>
<gene>
    <name evidence="1" type="ORF">B296_00002160</name>
</gene>
<comment type="caution">
    <text evidence="1">The sequence shown here is derived from an EMBL/GenBank/DDBJ whole genome shotgun (WGS) entry which is preliminary data.</text>
</comment>
<name>A0A426Z367_ENSVE</name>
<reference evidence="1 2" key="1">
    <citation type="journal article" date="2014" name="Agronomy (Basel)">
        <title>A Draft Genome Sequence for Ensete ventricosum, the Drought-Tolerant Tree Against Hunger.</title>
        <authorList>
            <person name="Harrison J."/>
            <person name="Moore K.A."/>
            <person name="Paszkiewicz K."/>
            <person name="Jones T."/>
            <person name="Grant M."/>
            <person name="Ambacheew D."/>
            <person name="Muzemil S."/>
            <person name="Studholme D.J."/>
        </authorList>
    </citation>
    <scope>NUCLEOTIDE SEQUENCE [LARGE SCALE GENOMIC DNA]</scope>
</reference>
<sequence>MHLGTRQECVGSSPRVSGVCQDSAREFAKRRPSDDAIGSRRKFAKRFAEGIRKLAGKAKGDYRKEDRRTCRKITGVCGSKPPVSSGWTARTTKSGWHATAFDGSDNAIGSRRKFAKRFAEGIRKLAGNAKGDYRKEDQRTCRKITGVWGRFDLHPKKISSGCRCASRRRTRKWT</sequence>
<dbReference type="AlphaFoldDB" id="A0A426Z367"/>
<organism evidence="1 2">
    <name type="scientific">Ensete ventricosum</name>
    <name type="common">Abyssinian banana</name>
    <name type="synonym">Musa ensete</name>
    <dbReference type="NCBI Taxonomy" id="4639"/>
    <lineage>
        <taxon>Eukaryota</taxon>
        <taxon>Viridiplantae</taxon>
        <taxon>Streptophyta</taxon>
        <taxon>Embryophyta</taxon>
        <taxon>Tracheophyta</taxon>
        <taxon>Spermatophyta</taxon>
        <taxon>Magnoliopsida</taxon>
        <taxon>Liliopsida</taxon>
        <taxon>Zingiberales</taxon>
        <taxon>Musaceae</taxon>
        <taxon>Ensete</taxon>
    </lineage>
</organism>
<proteinExistence type="predicted"/>
<evidence type="ECO:0000313" key="2">
    <source>
        <dbReference type="Proteomes" id="UP000287651"/>
    </source>
</evidence>
<dbReference type="EMBL" id="AMZH03008696">
    <property type="protein sequence ID" value="RRT58420.1"/>
    <property type="molecule type" value="Genomic_DNA"/>
</dbReference>
<evidence type="ECO:0000313" key="1">
    <source>
        <dbReference type="EMBL" id="RRT58420.1"/>
    </source>
</evidence>
<protein>
    <submittedName>
        <fullName evidence="1">Uncharacterized protein</fullName>
    </submittedName>
</protein>
<dbReference type="Proteomes" id="UP000287651">
    <property type="component" value="Unassembled WGS sequence"/>
</dbReference>